<dbReference type="STRING" id="1294262.GCA_001316085_01658"/>
<dbReference type="EMBL" id="AP018930">
    <property type="protein sequence ID" value="BBG26245.1"/>
    <property type="molecule type" value="Genomic_DNA"/>
</dbReference>
<gene>
    <name evidence="1" type="ORF">IC006_0776</name>
    <name evidence="2" type="ORF">IC007_0750</name>
</gene>
<reference evidence="2 3" key="2">
    <citation type="journal article" date="2020" name="Int. J. Syst. Evol. Microbiol.">
        <title>Sulfuracidifex tepidarius gen. nov., sp. nov. and transfer of Sulfolobus metallicus Huber and Stetter 1992 to the genus Sulfuracidifex as Sulfuracidifex metallicus comb. nov.</title>
        <authorList>
            <person name="Itoh T."/>
            <person name="Miura T."/>
            <person name="Sakai H.D."/>
            <person name="Kato S."/>
            <person name="Ohkuma M."/>
            <person name="Takashina T."/>
        </authorList>
    </citation>
    <scope>NUCLEOTIDE SEQUENCE</scope>
    <source>
        <strain evidence="1 3">IC-006</strain>
        <strain evidence="2">IC-007</strain>
    </source>
</reference>
<name>A0A510E171_9CREN</name>
<evidence type="ECO:0000313" key="2">
    <source>
        <dbReference type="EMBL" id="BBG26245.1"/>
    </source>
</evidence>
<organism evidence="2 4">
    <name type="scientific">Sulfuracidifex tepidarius</name>
    <dbReference type="NCBI Taxonomy" id="1294262"/>
    <lineage>
        <taxon>Archaea</taxon>
        <taxon>Thermoproteota</taxon>
        <taxon>Thermoprotei</taxon>
        <taxon>Sulfolobales</taxon>
        <taxon>Sulfolobaceae</taxon>
        <taxon>Sulfuracidifex</taxon>
    </lineage>
</organism>
<dbReference type="KEGG" id="step:IC006_0776"/>
<keyword evidence="3" id="KW-1185">Reference proteome</keyword>
<accession>A0A510DTF9</accession>
<dbReference type="OrthoDB" id="35716at2157"/>
<evidence type="ECO:0000313" key="1">
    <source>
        <dbReference type="EMBL" id="BBG23492.1"/>
    </source>
</evidence>
<proteinExistence type="predicted"/>
<dbReference type="AlphaFoldDB" id="A0A510E171"/>
<evidence type="ECO:0000313" key="3">
    <source>
        <dbReference type="Proteomes" id="UP000322983"/>
    </source>
</evidence>
<dbReference type="Proteomes" id="UP000325030">
    <property type="component" value="Chromosome"/>
</dbReference>
<protein>
    <submittedName>
        <fullName evidence="2">Uncharacterized protein</fullName>
    </submittedName>
</protein>
<dbReference type="Proteomes" id="UP000322983">
    <property type="component" value="Chromosome"/>
</dbReference>
<evidence type="ECO:0000313" key="4">
    <source>
        <dbReference type="Proteomes" id="UP000325030"/>
    </source>
</evidence>
<dbReference type="EMBL" id="AP018929">
    <property type="protein sequence ID" value="BBG23492.1"/>
    <property type="molecule type" value="Genomic_DNA"/>
</dbReference>
<sequence>MQIDYVKDIYQAVLGRDSFNTVKGDPKAALSNILKAMELKSKEMRELQINTQDDAKKVFDSVFYARKYFNPIMERVGISKFSQAFSKLQDSTLTYDERVSAITSLSYPEAEEDLRDMARELIHFMEPENYPLWTRWIWNNERGTGSITYVLKEGLKLSNEQEFFSAVKELRDTLSIFGLDVPNYFGTSIFLVYAYVRYVDYATLLAVDRKAGGLYPSHLSTTALVMGLKPYLKVIQVANSKS</sequence>
<accession>A0A510E171</accession>
<reference evidence="4" key="1">
    <citation type="submission" date="2018-09" db="EMBL/GenBank/DDBJ databases">
        <title>Complete Genome Sequencing of Sulfolobus sp. JCM 16834.</title>
        <authorList>
            <person name="Kato S."/>
            <person name="Itoh T."/>
            <person name="Ohkuma M."/>
        </authorList>
    </citation>
    <scope>NUCLEOTIDE SEQUENCE [LARGE SCALE GENOMIC DNA]</scope>
    <source>
        <strain evidence="4">IC-007</strain>
    </source>
</reference>